<feature type="compositionally biased region" description="Low complexity" evidence="1">
    <location>
        <begin position="211"/>
        <end position="227"/>
    </location>
</feature>
<sequence>MNNPEFRQTLHNFSHNLETANQTAQENIYTFTQLYIDPCLAGLKSCLYDCTAPCFPNRENNLRRRRGRSGGRAEFNFNFYDAWDDDEDETDDARLAWGNDELDSLLAGRGAQPSRQRAMSYGSRGRRKPTGTQPDPDQDPTIIPGSSYLGFLERLPWKIGSRKLRYKPSAADLQEHPGAHRARTAESAPLLEENEEVDGKWKKTHGRQRSDTATSRSTAGSRSSRGDLIMSDEEDDAVPLDDEFAVSLSRRITNQGMNDDQGSGKSKAAGGKRPGASRRNTRTPSSKSIKSPNSKNAKGQESPSQRSLVLVSPAPVDDGTPTSTLLDLKQQEEQAEQAEEAAIVQKRQAAHRLALERGLKSTQQRTEMEDSDQTTGIDFMSTPTQDPFPDIDTSLDSVLGEHEADPSDRRSLGEREEGEEGP</sequence>
<organism evidence="2 3">
    <name type="scientific">Exophiala mesophila</name>
    <name type="common">Black yeast-like fungus</name>
    <dbReference type="NCBI Taxonomy" id="212818"/>
    <lineage>
        <taxon>Eukaryota</taxon>
        <taxon>Fungi</taxon>
        <taxon>Dikarya</taxon>
        <taxon>Ascomycota</taxon>
        <taxon>Pezizomycotina</taxon>
        <taxon>Eurotiomycetes</taxon>
        <taxon>Chaetothyriomycetidae</taxon>
        <taxon>Chaetothyriales</taxon>
        <taxon>Herpotrichiellaceae</taxon>
        <taxon>Exophiala</taxon>
    </lineage>
</organism>
<protein>
    <submittedName>
        <fullName evidence="2">Uncharacterized protein</fullName>
    </submittedName>
</protein>
<dbReference type="AlphaFoldDB" id="A0A438N8Z7"/>
<dbReference type="VEuPathDB" id="FungiDB:PV10_02127"/>
<dbReference type="Proteomes" id="UP000288859">
    <property type="component" value="Unassembled WGS sequence"/>
</dbReference>
<dbReference type="EMBL" id="NAJM01000013">
    <property type="protein sequence ID" value="RVX72257.1"/>
    <property type="molecule type" value="Genomic_DNA"/>
</dbReference>
<feature type="region of interest" description="Disordered" evidence="1">
    <location>
        <begin position="252"/>
        <end position="422"/>
    </location>
</feature>
<feature type="compositionally biased region" description="Acidic residues" evidence="1">
    <location>
        <begin position="230"/>
        <end position="239"/>
    </location>
</feature>
<reference evidence="2 3" key="1">
    <citation type="submission" date="2017-03" db="EMBL/GenBank/DDBJ databases">
        <title>Genomes of endolithic fungi from Antarctica.</title>
        <authorList>
            <person name="Coleine C."/>
            <person name="Masonjones S."/>
            <person name="Stajich J.E."/>
        </authorList>
    </citation>
    <scope>NUCLEOTIDE SEQUENCE [LARGE SCALE GENOMIC DNA]</scope>
    <source>
        <strain evidence="2 3">CCFEE 6314</strain>
    </source>
</reference>
<feature type="compositionally biased region" description="Low complexity" evidence="1">
    <location>
        <begin position="284"/>
        <end position="297"/>
    </location>
</feature>
<proteinExistence type="predicted"/>
<dbReference type="OrthoDB" id="5421971at2759"/>
<accession>A0A438N8Z7</accession>
<feature type="region of interest" description="Disordered" evidence="1">
    <location>
        <begin position="171"/>
        <end position="239"/>
    </location>
</feature>
<feature type="compositionally biased region" description="Low complexity" evidence="1">
    <location>
        <begin position="130"/>
        <end position="145"/>
    </location>
</feature>
<gene>
    <name evidence="2" type="ORF">B0A52_04461</name>
</gene>
<name>A0A438N8Z7_EXOME</name>
<feature type="compositionally biased region" description="Basic and acidic residues" evidence="1">
    <location>
        <begin position="399"/>
        <end position="415"/>
    </location>
</feature>
<feature type="compositionally biased region" description="Polar residues" evidence="1">
    <location>
        <begin position="252"/>
        <end position="261"/>
    </location>
</feature>
<evidence type="ECO:0000256" key="1">
    <source>
        <dbReference type="SAM" id="MobiDB-lite"/>
    </source>
</evidence>
<feature type="compositionally biased region" description="Polar residues" evidence="1">
    <location>
        <begin position="373"/>
        <end position="385"/>
    </location>
</feature>
<comment type="caution">
    <text evidence="2">The sequence shown here is derived from an EMBL/GenBank/DDBJ whole genome shotgun (WGS) entry which is preliminary data.</text>
</comment>
<evidence type="ECO:0000313" key="3">
    <source>
        <dbReference type="Proteomes" id="UP000288859"/>
    </source>
</evidence>
<evidence type="ECO:0000313" key="2">
    <source>
        <dbReference type="EMBL" id="RVX72257.1"/>
    </source>
</evidence>
<feature type="region of interest" description="Disordered" evidence="1">
    <location>
        <begin position="105"/>
        <end position="145"/>
    </location>
</feature>